<dbReference type="GO" id="GO:0016887">
    <property type="term" value="F:ATP hydrolysis activity"/>
    <property type="evidence" value="ECO:0007669"/>
    <property type="project" value="InterPro"/>
</dbReference>
<feature type="domain" description="ABC transporter" evidence="6">
    <location>
        <begin position="287"/>
        <end position="513"/>
    </location>
</feature>
<dbReference type="EMBL" id="BMLS01000008">
    <property type="protein sequence ID" value="GGO74089.1"/>
    <property type="molecule type" value="Genomic_DNA"/>
</dbReference>
<dbReference type="PROSITE" id="PS50893">
    <property type="entry name" value="ABC_TRANSPORTER_2"/>
    <property type="match status" value="1"/>
</dbReference>
<dbReference type="InterPro" id="IPR027417">
    <property type="entry name" value="P-loop_NTPase"/>
</dbReference>
<dbReference type="Proteomes" id="UP000606935">
    <property type="component" value="Unassembled WGS sequence"/>
</dbReference>
<dbReference type="PANTHER" id="PTHR24221">
    <property type="entry name" value="ATP-BINDING CASSETTE SUB-FAMILY B"/>
    <property type="match status" value="1"/>
</dbReference>
<keyword evidence="9" id="KW-1185">Reference proteome</keyword>
<dbReference type="GO" id="GO:0140359">
    <property type="term" value="F:ABC-type transporter activity"/>
    <property type="evidence" value="ECO:0007669"/>
    <property type="project" value="InterPro"/>
</dbReference>
<evidence type="ECO:0000256" key="5">
    <source>
        <dbReference type="SAM" id="Phobius"/>
    </source>
</evidence>
<evidence type="ECO:0000259" key="7">
    <source>
        <dbReference type="PROSITE" id="PS50929"/>
    </source>
</evidence>
<evidence type="ECO:0000256" key="2">
    <source>
        <dbReference type="ARBA" id="ARBA00022692"/>
    </source>
</evidence>
<evidence type="ECO:0000256" key="3">
    <source>
        <dbReference type="ARBA" id="ARBA00022989"/>
    </source>
</evidence>
<evidence type="ECO:0000313" key="9">
    <source>
        <dbReference type="Proteomes" id="UP000606935"/>
    </source>
</evidence>
<dbReference type="InterPro" id="IPR011527">
    <property type="entry name" value="ABC1_TM_dom"/>
</dbReference>
<sequence length="517" mass="57143">MLSVAASSYKLLWFADIWQTDILPLSLALLTGALVNILARLALRTLAEHNGQRLVVAYRQALFSRMLDADIESGPNRLGVAMNRLISDANSVAHFAGRGLGYLQMGILGCLCFGWYLFTQNTAVASALWLVLLAVALCLGILTPWALRLAAEIRRSRGRLSGHLSERCFGYLTVGRSNTQARESKRVLERGRALARQLVQWQCLLLCCRSLGPLCGFVALIYASPDFSLKHWPHLIRVLTLSLFLLSLDYLVRSWADWVNFFVARQRLSLAYDKMQPVAKDAKRRLARKQSYALKIRKVQLVEAAPTIDEEIPPGARLLVCGPQGKSAFCRLLAQQAAPASGYLVLGSYRFSNIARNRLHQLVCVIDEHSQLFKGSVYSNILYGTGLKKGPQALAAAEWVGIAPELLENSVNELGRGCSQLLYARILLARALLLRPAVLVLDHPVFIAHPQVRHLVALLAKDQPFTLIQVVEPELSPFEPSLLLDMESGRLQAVESSGLVNTAMSTVPKPHCITDPV</sequence>
<keyword evidence="3 5" id="KW-1133">Transmembrane helix</keyword>
<dbReference type="GO" id="GO:0034040">
    <property type="term" value="F:ATPase-coupled lipid transmembrane transporter activity"/>
    <property type="evidence" value="ECO:0007669"/>
    <property type="project" value="TreeGrafter"/>
</dbReference>
<comment type="caution">
    <text evidence="8">The sequence shown here is derived from an EMBL/GenBank/DDBJ whole genome shotgun (WGS) entry which is preliminary data.</text>
</comment>
<dbReference type="AlphaFoldDB" id="A0A917Z3I6"/>
<dbReference type="Pfam" id="PF00005">
    <property type="entry name" value="ABC_tran"/>
    <property type="match status" value="1"/>
</dbReference>
<feature type="transmembrane region" description="Helical" evidence="5">
    <location>
        <begin position="124"/>
        <end position="147"/>
    </location>
</feature>
<reference evidence="8" key="1">
    <citation type="journal article" date="2014" name="Int. J. Syst. Evol. Microbiol.">
        <title>Complete genome sequence of Corynebacterium casei LMG S-19264T (=DSM 44701T), isolated from a smear-ripened cheese.</title>
        <authorList>
            <consortium name="US DOE Joint Genome Institute (JGI-PGF)"/>
            <person name="Walter F."/>
            <person name="Albersmeier A."/>
            <person name="Kalinowski J."/>
            <person name="Ruckert C."/>
        </authorList>
    </citation>
    <scope>NUCLEOTIDE SEQUENCE</scope>
    <source>
        <strain evidence="8">CGMCC 1.7086</strain>
    </source>
</reference>
<dbReference type="Gene3D" id="3.40.50.300">
    <property type="entry name" value="P-loop containing nucleotide triphosphate hydrolases"/>
    <property type="match status" value="1"/>
</dbReference>
<dbReference type="GO" id="GO:0005886">
    <property type="term" value="C:plasma membrane"/>
    <property type="evidence" value="ECO:0007669"/>
    <property type="project" value="UniProtKB-SubCell"/>
</dbReference>
<dbReference type="Gene3D" id="1.20.1560.10">
    <property type="entry name" value="ABC transporter type 1, transmembrane domain"/>
    <property type="match status" value="1"/>
</dbReference>
<dbReference type="SUPFAM" id="SSF52540">
    <property type="entry name" value="P-loop containing nucleoside triphosphate hydrolases"/>
    <property type="match status" value="1"/>
</dbReference>
<comment type="subcellular location">
    <subcellularLocation>
        <location evidence="1">Cell membrane</location>
        <topology evidence="1">Multi-pass membrane protein</topology>
    </subcellularLocation>
</comment>
<feature type="transmembrane region" description="Helical" evidence="5">
    <location>
        <begin position="22"/>
        <end position="43"/>
    </location>
</feature>
<dbReference type="PANTHER" id="PTHR24221:SF654">
    <property type="entry name" value="ATP-BINDING CASSETTE SUB-FAMILY B MEMBER 6"/>
    <property type="match status" value="1"/>
</dbReference>
<organism evidence="8 9">
    <name type="scientific">Bowmanella pacifica</name>
    <dbReference type="NCBI Taxonomy" id="502051"/>
    <lineage>
        <taxon>Bacteria</taxon>
        <taxon>Pseudomonadati</taxon>
        <taxon>Pseudomonadota</taxon>
        <taxon>Gammaproteobacteria</taxon>
        <taxon>Alteromonadales</taxon>
        <taxon>Alteromonadaceae</taxon>
        <taxon>Bowmanella</taxon>
    </lineage>
</organism>
<evidence type="ECO:0000256" key="4">
    <source>
        <dbReference type="ARBA" id="ARBA00023136"/>
    </source>
</evidence>
<keyword evidence="2 5" id="KW-0812">Transmembrane</keyword>
<feature type="domain" description="ABC transmembrane type-1" evidence="7">
    <location>
        <begin position="1"/>
        <end position="221"/>
    </location>
</feature>
<accession>A0A917Z3I6</accession>
<dbReference type="GO" id="GO:0005524">
    <property type="term" value="F:ATP binding"/>
    <property type="evidence" value="ECO:0007669"/>
    <property type="project" value="InterPro"/>
</dbReference>
<dbReference type="InterPro" id="IPR003439">
    <property type="entry name" value="ABC_transporter-like_ATP-bd"/>
</dbReference>
<gene>
    <name evidence="8" type="ORF">GCM10010982_36080</name>
</gene>
<feature type="transmembrane region" description="Helical" evidence="5">
    <location>
        <begin position="234"/>
        <end position="252"/>
    </location>
</feature>
<evidence type="ECO:0000256" key="1">
    <source>
        <dbReference type="ARBA" id="ARBA00004651"/>
    </source>
</evidence>
<dbReference type="SUPFAM" id="SSF90123">
    <property type="entry name" value="ABC transporter transmembrane region"/>
    <property type="match status" value="1"/>
</dbReference>
<evidence type="ECO:0000259" key="6">
    <source>
        <dbReference type="PROSITE" id="PS50893"/>
    </source>
</evidence>
<name>A0A917Z3I6_9ALTE</name>
<protein>
    <submittedName>
        <fullName evidence="8">Uncharacterized protein</fullName>
    </submittedName>
</protein>
<feature type="transmembrane region" description="Helical" evidence="5">
    <location>
        <begin position="100"/>
        <end position="118"/>
    </location>
</feature>
<dbReference type="PROSITE" id="PS50929">
    <property type="entry name" value="ABC_TM1F"/>
    <property type="match status" value="1"/>
</dbReference>
<dbReference type="Pfam" id="PF00664">
    <property type="entry name" value="ABC_membrane"/>
    <property type="match status" value="1"/>
</dbReference>
<proteinExistence type="predicted"/>
<keyword evidence="4 5" id="KW-0472">Membrane</keyword>
<dbReference type="InterPro" id="IPR036640">
    <property type="entry name" value="ABC1_TM_sf"/>
</dbReference>
<reference evidence="8" key="2">
    <citation type="submission" date="2020-09" db="EMBL/GenBank/DDBJ databases">
        <authorList>
            <person name="Sun Q."/>
            <person name="Zhou Y."/>
        </authorList>
    </citation>
    <scope>NUCLEOTIDE SEQUENCE</scope>
    <source>
        <strain evidence="8">CGMCC 1.7086</strain>
    </source>
</reference>
<dbReference type="InterPro" id="IPR039421">
    <property type="entry name" value="Type_1_exporter"/>
</dbReference>
<evidence type="ECO:0000313" key="8">
    <source>
        <dbReference type="EMBL" id="GGO74089.1"/>
    </source>
</evidence>
<feature type="transmembrane region" description="Helical" evidence="5">
    <location>
        <begin position="198"/>
        <end position="222"/>
    </location>
</feature>